<organism evidence="3 4">
    <name type="scientific">Naegleria fowleri</name>
    <name type="common">Brain eating amoeba</name>
    <dbReference type="NCBI Taxonomy" id="5763"/>
    <lineage>
        <taxon>Eukaryota</taxon>
        <taxon>Discoba</taxon>
        <taxon>Heterolobosea</taxon>
        <taxon>Tetramitia</taxon>
        <taxon>Eutetramitia</taxon>
        <taxon>Vahlkampfiidae</taxon>
        <taxon>Naegleria</taxon>
    </lineage>
</organism>
<dbReference type="VEuPathDB" id="AmoebaDB:NfTy_059390"/>
<dbReference type="VEuPathDB" id="AmoebaDB:FDP41_003168"/>
<dbReference type="EMBL" id="VFQX01000033">
    <property type="protein sequence ID" value="KAF0977846.1"/>
    <property type="molecule type" value="Genomic_DNA"/>
</dbReference>
<dbReference type="PANTHER" id="PTHR38409">
    <property type="entry name" value="MDM10-COMPLEMENTING PROTEIN 1"/>
    <property type="match status" value="1"/>
</dbReference>
<evidence type="ECO:0000256" key="2">
    <source>
        <dbReference type="SAM" id="Phobius"/>
    </source>
</evidence>
<proteinExistence type="predicted"/>
<dbReference type="VEuPathDB" id="AmoebaDB:NF0030340"/>
<dbReference type="CDD" id="cd03493">
    <property type="entry name" value="SQR_QFR_TM"/>
    <property type="match status" value="1"/>
</dbReference>
<dbReference type="InterPro" id="IPR034804">
    <property type="entry name" value="SQR/QFR_C/D"/>
</dbReference>
<dbReference type="Proteomes" id="UP000444721">
    <property type="component" value="Unassembled WGS sequence"/>
</dbReference>
<sequence length="313" mass="36263">MDLFKSQLSTRMTTTNTTTTDSTSTTHSHRSTSSIQIVVDSFLKQVQQYSGIAFSFFLSLHLMNTMTAILSQQTYDSMQQLLRRFYRPQWLLGDYAEYYVVLGPLALHMLSGVSRRLFTRRRIFISRKKIHQTNSDEEEWIQTKSLTSSNEEERIHSKSLSLSTETVITKMSHFFNSFISSKISTFLKRIFNEPLQLHRIAGYILIILMPIHVTTTRWTYPINSEFSQVTFSMERKPGMAIMLPYYTIMLVSGVYHLCYGLNAALFSYQCSKKRLFTIFGMVLILAFIGLLGAGGVLYPDRIDRTNYVMWEQL</sequence>
<evidence type="ECO:0000256" key="1">
    <source>
        <dbReference type="SAM" id="MobiDB-lite"/>
    </source>
</evidence>
<feature type="transmembrane region" description="Helical" evidence="2">
    <location>
        <begin position="200"/>
        <end position="220"/>
    </location>
</feature>
<keyword evidence="2" id="KW-1133">Transmembrane helix</keyword>
<feature type="region of interest" description="Disordered" evidence="1">
    <location>
        <begin position="1"/>
        <end position="28"/>
    </location>
</feature>
<dbReference type="RefSeq" id="XP_044562559.1">
    <property type="nucleotide sequence ID" value="XM_044706442.1"/>
</dbReference>
<dbReference type="InterPro" id="IPR039960">
    <property type="entry name" value="MCP1"/>
</dbReference>
<feature type="transmembrane region" description="Helical" evidence="2">
    <location>
        <begin position="240"/>
        <end position="263"/>
    </location>
</feature>
<protein>
    <submittedName>
        <fullName evidence="3">Uncharacterized protein</fullName>
    </submittedName>
</protein>
<dbReference type="GO" id="GO:0016020">
    <property type="term" value="C:membrane"/>
    <property type="evidence" value="ECO:0007669"/>
    <property type="project" value="InterPro"/>
</dbReference>
<feature type="transmembrane region" description="Helical" evidence="2">
    <location>
        <begin position="52"/>
        <end position="75"/>
    </location>
</feature>
<dbReference type="SUPFAM" id="SSF81343">
    <property type="entry name" value="Fumarate reductase respiratory complex transmembrane subunits"/>
    <property type="match status" value="2"/>
</dbReference>
<keyword evidence="4" id="KW-1185">Reference proteome</keyword>
<dbReference type="GO" id="GO:0055088">
    <property type="term" value="P:lipid homeostasis"/>
    <property type="evidence" value="ECO:0007669"/>
    <property type="project" value="InterPro"/>
</dbReference>
<gene>
    <name evidence="3" type="ORF">FDP41_003168</name>
</gene>
<reference evidence="3 4" key="1">
    <citation type="journal article" date="2019" name="Sci. Rep.">
        <title>Nanopore sequencing improves the draft genome of the human pathogenic amoeba Naegleria fowleri.</title>
        <authorList>
            <person name="Liechti N."/>
            <person name="Schurch N."/>
            <person name="Bruggmann R."/>
            <person name="Wittwer M."/>
        </authorList>
    </citation>
    <scope>NUCLEOTIDE SEQUENCE [LARGE SCALE GENOMIC DNA]</scope>
    <source>
        <strain evidence="3 4">ATCC 30894</strain>
    </source>
</reference>
<evidence type="ECO:0000313" key="3">
    <source>
        <dbReference type="EMBL" id="KAF0977846.1"/>
    </source>
</evidence>
<feature type="transmembrane region" description="Helical" evidence="2">
    <location>
        <begin position="275"/>
        <end position="298"/>
    </location>
</feature>
<evidence type="ECO:0000313" key="4">
    <source>
        <dbReference type="Proteomes" id="UP000444721"/>
    </source>
</evidence>
<dbReference type="GeneID" id="68110386"/>
<feature type="transmembrane region" description="Helical" evidence="2">
    <location>
        <begin position="95"/>
        <end position="118"/>
    </location>
</feature>
<dbReference type="PANTHER" id="PTHR38409:SF1">
    <property type="entry name" value="MITOCHONDRIAL ADAPTER PROTEIN MCP1"/>
    <property type="match status" value="1"/>
</dbReference>
<dbReference type="OrthoDB" id="10259513at2759"/>
<dbReference type="Gene3D" id="1.20.1300.10">
    <property type="entry name" value="Fumarate reductase/succinate dehydrogenase, transmembrane subunit"/>
    <property type="match status" value="2"/>
</dbReference>
<keyword evidence="2" id="KW-0812">Transmembrane</keyword>
<name>A0A6A5BRS2_NAEFO</name>
<keyword evidence="2" id="KW-0472">Membrane</keyword>
<feature type="compositionally biased region" description="Low complexity" evidence="1">
    <location>
        <begin position="9"/>
        <end position="28"/>
    </location>
</feature>
<comment type="caution">
    <text evidence="3">The sequence shown here is derived from an EMBL/GenBank/DDBJ whole genome shotgun (WGS) entry which is preliminary data.</text>
</comment>
<accession>A0A6A5BRS2</accession>
<dbReference type="AlphaFoldDB" id="A0A6A5BRS2"/>